<keyword evidence="2" id="KW-0732">Signal</keyword>
<proteinExistence type="inferred from homology"/>
<reference evidence="4 5" key="1">
    <citation type="submission" date="2023-02" db="EMBL/GenBank/DDBJ databases">
        <title>Genome sequence of Lentisphaera profundi SAORIC-696.</title>
        <authorList>
            <person name="Kim e."/>
            <person name="Cho J.-C."/>
            <person name="Choi A."/>
            <person name="Kang I."/>
        </authorList>
    </citation>
    <scope>NUCLEOTIDE SEQUENCE [LARGE SCALE GENOMIC DNA]</scope>
    <source>
        <strain evidence="4 5">SAORIC-696</strain>
    </source>
</reference>
<dbReference type="Proteomes" id="UP001214250">
    <property type="component" value="Chromosome 2"/>
</dbReference>
<sequence>MRKYFIIGAILSMSSLSAQQASPVRVATVQERSVFEQQRVTGSLRAALSSDISSLEEGRLDELLVREGERVEKGQLLARLDDRRIRQSILSKQAELAENSAILKRYGNELLILREEYDSLIEAEVDYAGSVSKQEKRKARLLVVTTEGDLAVEKARTKTLAASLETLQISLRDMEIKAPFTGVIVERFVEQGSWLGVGSSLLKLRSTDQLEAWLPVPESLPFTNLKIDNINLSASGKKLKIEKLRFIPQVDQRSRNYQVIINIAKDEALIHGMSVEAILPKTSKAKHKLVPSDAISRNGAGYYIYLATPGKKGHLAVPIPVKLLFRLGQESAISNPDLAVGSSVIIEGNERLFPMTPVQVIKEP</sequence>
<dbReference type="SUPFAM" id="SSF111369">
    <property type="entry name" value="HlyD-like secretion proteins"/>
    <property type="match status" value="1"/>
</dbReference>
<dbReference type="Gene3D" id="2.40.50.100">
    <property type="match status" value="1"/>
</dbReference>
<dbReference type="RefSeq" id="WP_274153618.1">
    <property type="nucleotide sequence ID" value="NZ_CP117812.1"/>
</dbReference>
<evidence type="ECO:0000256" key="2">
    <source>
        <dbReference type="SAM" id="SignalP"/>
    </source>
</evidence>
<dbReference type="InterPro" id="IPR006143">
    <property type="entry name" value="RND_pump_MFP"/>
</dbReference>
<dbReference type="EMBL" id="CP117812">
    <property type="protein sequence ID" value="WDE98749.1"/>
    <property type="molecule type" value="Genomic_DNA"/>
</dbReference>
<name>A0ABY7VY77_9BACT</name>
<evidence type="ECO:0000313" key="4">
    <source>
        <dbReference type="EMBL" id="WDE98749.1"/>
    </source>
</evidence>
<feature type="chain" id="PRO_5045819216" evidence="2">
    <location>
        <begin position="21"/>
        <end position="364"/>
    </location>
</feature>
<comment type="similarity">
    <text evidence="1">Belongs to the membrane fusion protein (MFP) (TC 8.A.1) family.</text>
</comment>
<protein>
    <submittedName>
        <fullName evidence="4">Efflux RND transporter periplasmic adaptor subunit</fullName>
    </submittedName>
</protein>
<dbReference type="PANTHER" id="PTHR30469">
    <property type="entry name" value="MULTIDRUG RESISTANCE PROTEIN MDTA"/>
    <property type="match status" value="1"/>
</dbReference>
<feature type="domain" description="Multidrug resistance protein MdtA-like barrel-sandwich hybrid" evidence="3">
    <location>
        <begin position="53"/>
        <end position="195"/>
    </location>
</feature>
<dbReference type="Gene3D" id="2.40.420.20">
    <property type="match status" value="1"/>
</dbReference>
<gene>
    <name evidence="4" type="ORF">PQO03_12975</name>
</gene>
<dbReference type="Gene3D" id="1.10.287.470">
    <property type="entry name" value="Helix hairpin bin"/>
    <property type="match status" value="1"/>
</dbReference>
<keyword evidence="5" id="KW-1185">Reference proteome</keyword>
<evidence type="ECO:0000259" key="3">
    <source>
        <dbReference type="Pfam" id="PF25917"/>
    </source>
</evidence>
<evidence type="ECO:0000313" key="5">
    <source>
        <dbReference type="Proteomes" id="UP001214250"/>
    </source>
</evidence>
<dbReference type="Pfam" id="PF25917">
    <property type="entry name" value="BSH_RND"/>
    <property type="match status" value="1"/>
</dbReference>
<dbReference type="Gene3D" id="2.40.30.170">
    <property type="match status" value="1"/>
</dbReference>
<accession>A0ABY7VY77</accession>
<feature type="signal peptide" evidence="2">
    <location>
        <begin position="1"/>
        <end position="20"/>
    </location>
</feature>
<dbReference type="PANTHER" id="PTHR30469:SF15">
    <property type="entry name" value="HLYD FAMILY OF SECRETION PROTEINS"/>
    <property type="match status" value="1"/>
</dbReference>
<evidence type="ECO:0000256" key="1">
    <source>
        <dbReference type="ARBA" id="ARBA00009477"/>
    </source>
</evidence>
<dbReference type="InterPro" id="IPR058625">
    <property type="entry name" value="MdtA-like_BSH"/>
</dbReference>
<organism evidence="4 5">
    <name type="scientific">Lentisphaera profundi</name>
    <dbReference type="NCBI Taxonomy" id="1658616"/>
    <lineage>
        <taxon>Bacteria</taxon>
        <taxon>Pseudomonadati</taxon>
        <taxon>Lentisphaerota</taxon>
        <taxon>Lentisphaeria</taxon>
        <taxon>Lentisphaerales</taxon>
        <taxon>Lentisphaeraceae</taxon>
        <taxon>Lentisphaera</taxon>
    </lineage>
</organism>
<dbReference type="NCBIfam" id="TIGR01730">
    <property type="entry name" value="RND_mfp"/>
    <property type="match status" value="1"/>
</dbReference>